<evidence type="ECO:0000259" key="2">
    <source>
        <dbReference type="Pfam" id="PF01370"/>
    </source>
</evidence>
<reference evidence="4 6" key="2">
    <citation type="submission" date="2016-06" db="EMBL/GenBank/DDBJ databases">
        <title>Genome sequence of Oerskovia enterophila DSM 43852.</title>
        <authorList>
            <person name="Poehlein A."/>
            <person name="Jag V."/>
            <person name="Bengelsdorf F.R."/>
            <person name="Daniel R."/>
            <person name="Duerre P."/>
        </authorList>
    </citation>
    <scope>NUCLEOTIDE SEQUENCE [LARGE SCALE GENOMIC DNA]</scope>
    <source>
        <strain evidence="4 6">DSM 43852</strain>
    </source>
</reference>
<evidence type="ECO:0000313" key="3">
    <source>
        <dbReference type="EMBL" id="KZM33907.1"/>
    </source>
</evidence>
<dbReference type="STRING" id="43678.OJAG_33910"/>
<comment type="similarity">
    <text evidence="1">Belongs to the NAD(P)-dependent epimerase/dehydratase family.</text>
</comment>
<dbReference type="InterPro" id="IPR036291">
    <property type="entry name" value="NAD(P)-bd_dom_sf"/>
</dbReference>
<keyword evidence="3" id="KW-0560">Oxidoreductase</keyword>
<evidence type="ECO:0000313" key="6">
    <source>
        <dbReference type="Proteomes" id="UP000093412"/>
    </source>
</evidence>
<dbReference type="InterPro" id="IPR001509">
    <property type="entry name" value="Epimerase_deHydtase"/>
</dbReference>
<accession>A0A161XBI4</accession>
<dbReference type="Proteomes" id="UP000076447">
    <property type="component" value="Unassembled WGS sequence"/>
</dbReference>
<dbReference type="EMBL" id="MAQA01000005">
    <property type="protein sequence ID" value="OCI32569.1"/>
    <property type="molecule type" value="Genomic_DNA"/>
</dbReference>
<organism evidence="3 5">
    <name type="scientific">Oerskovia enterophila</name>
    <dbReference type="NCBI Taxonomy" id="43678"/>
    <lineage>
        <taxon>Bacteria</taxon>
        <taxon>Bacillati</taxon>
        <taxon>Actinomycetota</taxon>
        <taxon>Actinomycetes</taxon>
        <taxon>Micrococcales</taxon>
        <taxon>Cellulomonadaceae</taxon>
        <taxon>Oerskovia</taxon>
    </lineage>
</organism>
<dbReference type="EMBL" id="LRIE01000083">
    <property type="protein sequence ID" value="KZM33907.1"/>
    <property type="molecule type" value="Genomic_DNA"/>
</dbReference>
<dbReference type="Proteomes" id="UP000093412">
    <property type="component" value="Unassembled WGS sequence"/>
</dbReference>
<dbReference type="AlphaFoldDB" id="A0A161XBI4"/>
<dbReference type="SUPFAM" id="SSF51735">
    <property type="entry name" value="NAD(P)-binding Rossmann-fold domains"/>
    <property type="match status" value="1"/>
</dbReference>
<dbReference type="GO" id="GO:0016491">
    <property type="term" value="F:oxidoreductase activity"/>
    <property type="evidence" value="ECO:0007669"/>
    <property type="project" value="UniProtKB-KW"/>
</dbReference>
<proteinExistence type="inferred from homology"/>
<dbReference type="OrthoDB" id="9778052at2"/>
<dbReference type="EC" id="1.1.1.339" evidence="3 4"/>
<dbReference type="Gene3D" id="3.40.50.720">
    <property type="entry name" value="NAD(P)-binding Rossmann-like Domain"/>
    <property type="match status" value="1"/>
</dbReference>
<sequence length="289" mass="31174">MRQNDCVTRILVTGANGYIGAHVVKALMRAGATVVAADRSPDASTRYPEGVVAVPGDIFADPEGLFDRAGKLDVVVHLAWEKGFVHNDPVHIRRLPDHLRFLEAAIAAGVPQLVALGTMHEVGYHEGAIDESTPTAPRSLYGIAKDALRRSLGVVSEGKGVTVQWLRCFYIHGDDERGSSIFGKIAAAARSGQREFPFTSGKNRYDFIEVDELAEQIAAVALQTRVTGVINCCTGEPVSLADEVEAYIAQHGYDITLAYGAFPDRAYDSPGVWGDATKIRQILEADPSI</sequence>
<gene>
    <name evidence="3" type="primary">tll</name>
    <name evidence="4" type="ORF">OERS_07530</name>
    <name evidence="3" type="ORF">OJAG_33910</name>
</gene>
<name>A0A161XBI4_9CELL</name>
<reference evidence="3 5" key="1">
    <citation type="submission" date="2016-01" db="EMBL/GenBank/DDBJ databases">
        <title>Genome sequence of Oerskovia enterophila VJag, an agar and cellulose degrading bacterium.</title>
        <authorList>
            <person name="Poehlein A."/>
            <person name="Jag V."/>
            <person name="Bengelsdorf F."/>
            <person name="Duerre P."/>
            <person name="Daniel R."/>
        </authorList>
    </citation>
    <scope>NUCLEOTIDE SEQUENCE [LARGE SCALE GENOMIC DNA]</scope>
    <source>
        <strain evidence="3 5">VJag</strain>
    </source>
</reference>
<feature type="domain" description="NAD-dependent epimerase/dehydratase" evidence="2">
    <location>
        <begin position="10"/>
        <end position="231"/>
    </location>
</feature>
<protein>
    <submittedName>
        <fullName evidence="3 4">dTDP-6-deoxy-L-talose 4-dehydrogenase</fullName>
        <ecNumber evidence="3 4">1.1.1.339</ecNumber>
    </submittedName>
</protein>
<evidence type="ECO:0000256" key="1">
    <source>
        <dbReference type="ARBA" id="ARBA00007637"/>
    </source>
</evidence>
<dbReference type="PANTHER" id="PTHR43000">
    <property type="entry name" value="DTDP-D-GLUCOSE 4,6-DEHYDRATASE-RELATED"/>
    <property type="match status" value="1"/>
</dbReference>
<dbReference type="Pfam" id="PF01370">
    <property type="entry name" value="Epimerase"/>
    <property type="match status" value="1"/>
</dbReference>
<evidence type="ECO:0000313" key="5">
    <source>
        <dbReference type="Proteomes" id="UP000076447"/>
    </source>
</evidence>
<keyword evidence="6" id="KW-1185">Reference proteome</keyword>
<evidence type="ECO:0000313" key="4">
    <source>
        <dbReference type="EMBL" id="OCI32569.1"/>
    </source>
</evidence>
<comment type="caution">
    <text evidence="3">The sequence shown here is derived from an EMBL/GenBank/DDBJ whole genome shotgun (WGS) entry which is preliminary data.</text>
</comment>
<dbReference type="PATRIC" id="fig|43678.3.peg.3555"/>